<gene>
    <name evidence="2" type="ORF">MTR67_039508</name>
</gene>
<dbReference type="Pfam" id="PF02992">
    <property type="entry name" value="Transposase_21"/>
    <property type="match status" value="1"/>
</dbReference>
<dbReference type="Proteomes" id="UP001234989">
    <property type="component" value="Chromosome 9"/>
</dbReference>
<dbReference type="Pfam" id="PF13952">
    <property type="entry name" value="DUF4216"/>
    <property type="match status" value="1"/>
</dbReference>
<evidence type="ECO:0000313" key="3">
    <source>
        <dbReference type="Proteomes" id="UP001234989"/>
    </source>
</evidence>
<dbReference type="PANTHER" id="PTHR48258:SF11">
    <property type="entry name" value="TDCA1-ORF2 PROTEIN"/>
    <property type="match status" value="1"/>
</dbReference>
<organism evidence="2 3">
    <name type="scientific">Solanum verrucosum</name>
    <dbReference type="NCBI Taxonomy" id="315347"/>
    <lineage>
        <taxon>Eukaryota</taxon>
        <taxon>Viridiplantae</taxon>
        <taxon>Streptophyta</taxon>
        <taxon>Embryophyta</taxon>
        <taxon>Tracheophyta</taxon>
        <taxon>Spermatophyta</taxon>
        <taxon>Magnoliopsida</taxon>
        <taxon>eudicotyledons</taxon>
        <taxon>Gunneridae</taxon>
        <taxon>Pentapetalae</taxon>
        <taxon>asterids</taxon>
        <taxon>lamiids</taxon>
        <taxon>Solanales</taxon>
        <taxon>Solanaceae</taxon>
        <taxon>Solanoideae</taxon>
        <taxon>Solaneae</taxon>
        <taxon>Solanum</taxon>
    </lineage>
</organism>
<accession>A0AAF0UIK6</accession>
<protein>
    <recommendedName>
        <fullName evidence="1">DUF4216 domain-containing protein</fullName>
    </recommendedName>
</protein>
<keyword evidence="3" id="KW-1185">Reference proteome</keyword>
<sequence>MGHRRYLPLNHKWRNDKVSFDNTVEHRLPPEMLSGDDILDQVADLDGLPLTKDPRKKIKISHKKRGDNWNKKSIFFDLPYWKTLLLRHNLDVMHIEKNICDNILGTILDIKGKTKDTLSTQLDLQEMNIRKELHPIQNGDEYELPIAELYKHDDSKRMADLLSLSCGPLPYVTRFKGHIVNGYRFHVQEYDKYLKTQNCGVVVVGETGEEQKPMNYYGELTEVLELQFVGERRVILSQCTWFDVYDQKKGVKMDEYGFVSVNRRRCLKINEPFVLASQASQVFYVIDHSNKGWHIVQNVQPRDSFDILEKKDDDLEVLDNSTQMKRKRTH</sequence>
<feature type="domain" description="DUF4216" evidence="1">
    <location>
        <begin position="224"/>
        <end position="296"/>
    </location>
</feature>
<reference evidence="2" key="1">
    <citation type="submission" date="2023-08" db="EMBL/GenBank/DDBJ databases">
        <title>A de novo genome assembly of Solanum verrucosum Schlechtendal, a Mexican diploid species geographically isolated from the other diploid A-genome species in potato relatives.</title>
        <authorList>
            <person name="Hosaka K."/>
        </authorList>
    </citation>
    <scope>NUCLEOTIDE SEQUENCE</scope>
    <source>
        <tissue evidence="2">Young leaves</tissue>
    </source>
</reference>
<proteinExistence type="predicted"/>
<dbReference type="PANTHER" id="PTHR48258">
    <property type="entry name" value="DUF4218 DOMAIN-CONTAINING PROTEIN-RELATED"/>
    <property type="match status" value="1"/>
</dbReference>
<dbReference type="InterPro" id="IPR004242">
    <property type="entry name" value="Transposase_21"/>
</dbReference>
<dbReference type="InterPro" id="IPR025312">
    <property type="entry name" value="DUF4216"/>
</dbReference>
<evidence type="ECO:0000259" key="1">
    <source>
        <dbReference type="Pfam" id="PF13952"/>
    </source>
</evidence>
<dbReference type="AlphaFoldDB" id="A0AAF0UIK6"/>
<dbReference type="EMBL" id="CP133620">
    <property type="protein sequence ID" value="WMV46123.1"/>
    <property type="molecule type" value="Genomic_DNA"/>
</dbReference>
<name>A0AAF0UIK6_SOLVR</name>
<evidence type="ECO:0000313" key="2">
    <source>
        <dbReference type="EMBL" id="WMV46123.1"/>
    </source>
</evidence>